<dbReference type="EMBL" id="LR797219">
    <property type="protein sequence ID" value="CAB4194828.1"/>
    <property type="molecule type" value="Genomic_DNA"/>
</dbReference>
<evidence type="ECO:0000313" key="2">
    <source>
        <dbReference type="EMBL" id="CAB4168647.1"/>
    </source>
</evidence>
<protein>
    <submittedName>
        <fullName evidence="2">Uncharacterized protein</fullName>
    </submittedName>
</protein>
<organism evidence="2">
    <name type="scientific">uncultured Caudovirales phage</name>
    <dbReference type="NCBI Taxonomy" id="2100421"/>
    <lineage>
        <taxon>Viruses</taxon>
        <taxon>Duplodnaviria</taxon>
        <taxon>Heunggongvirae</taxon>
        <taxon>Uroviricota</taxon>
        <taxon>Caudoviricetes</taxon>
        <taxon>Peduoviridae</taxon>
        <taxon>Maltschvirus</taxon>
        <taxon>Maltschvirus maltsch</taxon>
    </lineage>
</organism>
<proteinExistence type="predicted"/>
<dbReference type="EMBL" id="LR796828">
    <property type="protein sequence ID" value="CAB4168647.1"/>
    <property type="molecule type" value="Genomic_DNA"/>
</dbReference>
<evidence type="ECO:0000313" key="3">
    <source>
        <dbReference type="EMBL" id="CAB4194828.1"/>
    </source>
</evidence>
<name>A0A6J5PBS1_9CAUD</name>
<reference evidence="2" key="1">
    <citation type="submission" date="2020-05" db="EMBL/GenBank/DDBJ databases">
        <authorList>
            <person name="Chiriac C."/>
            <person name="Salcher M."/>
            <person name="Ghai R."/>
            <person name="Kavagutti S V."/>
        </authorList>
    </citation>
    <scope>NUCLEOTIDE SEQUENCE</scope>
</reference>
<evidence type="ECO:0000313" key="1">
    <source>
        <dbReference type="EMBL" id="CAB4135867.1"/>
    </source>
</evidence>
<dbReference type="EMBL" id="LR797351">
    <property type="protein sequence ID" value="CAB4204687.1"/>
    <property type="molecule type" value="Genomic_DNA"/>
</dbReference>
<sequence>MAFNLDDYEPVASRLDRFLKAHPDARVITDLVHYLADIAVFKAELWLDGEIIATGWAEEIRNQGNVNKTSHLENCETGAVGRALANAGLSGSDFTKRPSREEMGKVQRMQGDTTVTESSNLASEKQQNMIRAVCKSMGKVPPANLQGMTKREASAYIDTLKSGETPAPVYDSPEEPF</sequence>
<dbReference type="EMBL" id="LR796306">
    <property type="protein sequence ID" value="CAB4135867.1"/>
    <property type="molecule type" value="Genomic_DNA"/>
</dbReference>
<accession>A0A6J5PBS1</accession>
<gene>
    <name evidence="3" type="ORF">UFOVP1275_2</name>
    <name evidence="4" type="ORF">UFOVP1401_9</name>
    <name evidence="1" type="ORF">UFOVP293_20</name>
    <name evidence="2" type="ORF">UFOVP884_20</name>
</gene>
<evidence type="ECO:0000313" key="4">
    <source>
        <dbReference type="EMBL" id="CAB4204687.1"/>
    </source>
</evidence>